<protein>
    <submittedName>
        <fullName evidence="2">Uncharacterized protein</fullName>
    </submittedName>
</protein>
<name>A0ABW7W7B7_9NOCA</name>
<dbReference type="EMBL" id="JBIRXV010000001">
    <property type="protein sequence ID" value="MFI2318885.1"/>
    <property type="molecule type" value="Genomic_DNA"/>
</dbReference>
<evidence type="ECO:0000313" key="3">
    <source>
        <dbReference type="Proteomes" id="UP001611450"/>
    </source>
</evidence>
<evidence type="ECO:0000256" key="1">
    <source>
        <dbReference type="SAM" id="MobiDB-lite"/>
    </source>
</evidence>
<dbReference type="Proteomes" id="UP001611450">
    <property type="component" value="Unassembled WGS sequence"/>
</dbReference>
<organism evidence="2 3">
    <name type="scientific">Nocardia beijingensis</name>
    <dbReference type="NCBI Taxonomy" id="95162"/>
    <lineage>
        <taxon>Bacteria</taxon>
        <taxon>Bacillati</taxon>
        <taxon>Actinomycetota</taxon>
        <taxon>Actinomycetes</taxon>
        <taxon>Mycobacteriales</taxon>
        <taxon>Nocardiaceae</taxon>
        <taxon>Nocardia</taxon>
    </lineage>
</organism>
<proteinExistence type="predicted"/>
<accession>A0ABW7W7B7</accession>
<reference evidence="2 3" key="1">
    <citation type="submission" date="2024-10" db="EMBL/GenBank/DDBJ databases">
        <title>The Natural Products Discovery Center: Release of the First 8490 Sequenced Strains for Exploring Actinobacteria Biosynthetic Diversity.</title>
        <authorList>
            <person name="Kalkreuter E."/>
            <person name="Kautsar S.A."/>
            <person name="Yang D."/>
            <person name="Bader C.D."/>
            <person name="Teijaro C.N."/>
            <person name="Fluegel L."/>
            <person name="Davis C.M."/>
            <person name="Simpson J.R."/>
            <person name="Lauterbach L."/>
            <person name="Steele A.D."/>
            <person name="Gui C."/>
            <person name="Meng S."/>
            <person name="Li G."/>
            <person name="Viehrig K."/>
            <person name="Ye F."/>
            <person name="Su P."/>
            <person name="Kiefer A.F."/>
            <person name="Nichols A."/>
            <person name="Cepeda A.J."/>
            <person name="Yan W."/>
            <person name="Fan B."/>
            <person name="Jiang Y."/>
            <person name="Adhikari A."/>
            <person name="Zheng C.-J."/>
            <person name="Schuster L."/>
            <person name="Cowan T.M."/>
            <person name="Smanski M.J."/>
            <person name="Chevrette M.G."/>
            <person name="De Carvalho L.P.S."/>
            <person name="Shen B."/>
        </authorList>
    </citation>
    <scope>NUCLEOTIDE SEQUENCE [LARGE SCALE GENOMIC DNA]</scope>
    <source>
        <strain evidence="2 3">NPDC019626</strain>
    </source>
</reference>
<comment type="caution">
    <text evidence="2">The sequence shown here is derived from an EMBL/GenBank/DDBJ whole genome shotgun (WGS) entry which is preliminary data.</text>
</comment>
<dbReference type="RefSeq" id="WP_396946222.1">
    <property type="nucleotide sequence ID" value="NZ_JBIRXV010000001.1"/>
</dbReference>
<keyword evidence="3" id="KW-1185">Reference proteome</keyword>
<sequence length="364" mass="39857">MHATTTATVDRITLWPYSTRVAPGGIDHASFGLDRLTFDVFAASFRIDTPEKARALHDAYEWACAYLAPFVVKITIDMAPTLLGALTVNPQARIVFLGRDGFVFGDAFGVLYPRFHAGHCAAMYLSRSLVGNALRELEVYEGRSFDAIESFRKRTVTKGDPGSAWRELTAYFLASGIDIGGQTSEIHVVDTGLKGSIQEMLAAAYPDTTFVGHYAFYCASPDDPHPGSKTGYALHLDDHRANSGNALRGALPDDVELTFQHHEAIVAIEELVQGPHASPTGYGPNGRPITVRHRHDPHRPATDPYLREAVTTMNSIAVIQLAREVARGGTQPPTDDSGRYRDLARRADELRGRIRTMVARQPGT</sequence>
<evidence type="ECO:0000313" key="2">
    <source>
        <dbReference type="EMBL" id="MFI2318885.1"/>
    </source>
</evidence>
<gene>
    <name evidence="2" type="ORF">ACH47G_00195</name>
</gene>
<feature type="region of interest" description="Disordered" evidence="1">
    <location>
        <begin position="276"/>
        <end position="301"/>
    </location>
</feature>